<keyword evidence="3" id="KW-1185">Reference proteome</keyword>
<evidence type="ECO:0000256" key="1">
    <source>
        <dbReference type="SAM" id="Coils"/>
    </source>
</evidence>
<sequence>MDADEQRQLREDAQSARESLQQLMQLQTKDFGQTQQPHMIKQRTEFANHSTVASTRELRVQLSLLTAQFNAAATQLSTLEPLLATAAESLMPTTAEPPAEEAPVDTVDEQPQAAIAEKSYRLIYQSGRPPITDRPARLRLSRDELSKMFGHLQPWELARHRRPLGTPLFHQSVANYTKLVIDCEDNTARRMWAAMPLAVAHRWGKRATNVREIKHRYPKWREGWCRGTWVAVVEGHAIGRAAIWEKKVRQREGTAGDDGDGQPAHEGTLEVLSFEAVELGASIDIPRPPPSSDLPPAPDGLIHLPALTTVDNIPGECMAARVGRQWRTPAIKTLVTRGRFGAASEVQGGRAWLADCGAIVEVLDLEAISQPDGAASVLSALPADGQSLAALRTLRCLPLRSSPAGIDRLREVMVARGARRSIRELEIYLGEYLLGDTDDWEILLQKAAQLVAAVSHREALSQPIVRQGGSGDREIAAETLSRTSSSTPTLQRIVHDFAKTADIVVYGGDEAHRVAITNDTFPTAIKLRLTRDALANEAKQERAIEIASHMPSLWWIEAGDAEIEAVLDAPTGRRTNDKLPPIEELTIYVFGGVEDDELETFYRHVMGTVASFSNELKGHKRTEVFLWDEEVAADFKRRFLAEQAALNFSGGPYKVSLTRVNTLVVERRKIEQLSLGVEGCRMKKQLVA</sequence>
<dbReference type="AlphaFoldDB" id="A0A0G4EJQ3"/>
<proteinExistence type="predicted"/>
<dbReference type="InParanoid" id="A0A0G4EJQ3"/>
<dbReference type="PhylomeDB" id="A0A0G4EJQ3"/>
<dbReference type="EMBL" id="CDMY01000246">
    <property type="protein sequence ID" value="CEL96772.1"/>
    <property type="molecule type" value="Genomic_DNA"/>
</dbReference>
<gene>
    <name evidence="2" type="ORF">Vbra_20390</name>
</gene>
<feature type="coiled-coil region" evidence="1">
    <location>
        <begin position="3"/>
        <end position="30"/>
    </location>
</feature>
<keyword evidence="1" id="KW-0175">Coiled coil</keyword>
<organism evidence="2 3">
    <name type="scientific">Vitrella brassicaformis (strain CCMP3155)</name>
    <dbReference type="NCBI Taxonomy" id="1169540"/>
    <lineage>
        <taxon>Eukaryota</taxon>
        <taxon>Sar</taxon>
        <taxon>Alveolata</taxon>
        <taxon>Colpodellida</taxon>
        <taxon>Vitrellaceae</taxon>
        <taxon>Vitrella</taxon>
    </lineage>
</organism>
<evidence type="ECO:0000313" key="2">
    <source>
        <dbReference type="EMBL" id="CEL96772.1"/>
    </source>
</evidence>
<dbReference type="VEuPathDB" id="CryptoDB:Vbra_20390"/>
<dbReference type="Proteomes" id="UP000041254">
    <property type="component" value="Unassembled WGS sequence"/>
</dbReference>
<accession>A0A0G4EJQ3</accession>
<evidence type="ECO:0000313" key="3">
    <source>
        <dbReference type="Proteomes" id="UP000041254"/>
    </source>
</evidence>
<reference evidence="2 3" key="1">
    <citation type="submission" date="2014-11" db="EMBL/GenBank/DDBJ databases">
        <authorList>
            <person name="Zhu J."/>
            <person name="Qi W."/>
            <person name="Song R."/>
        </authorList>
    </citation>
    <scope>NUCLEOTIDE SEQUENCE [LARGE SCALE GENOMIC DNA]</scope>
</reference>
<protein>
    <submittedName>
        <fullName evidence="2">Uncharacterized protein</fullName>
    </submittedName>
</protein>
<name>A0A0G4EJQ3_VITBC</name>